<dbReference type="EMBL" id="CP047186">
    <property type="protein sequence ID" value="QHC54621.1"/>
    <property type="molecule type" value="Genomic_DNA"/>
</dbReference>
<name>A0A162GTE4_9MICO</name>
<evidence type="ECO:0000313" key="4">
    <source>
        <dbReference type="Proteomes" id="UP000465031"/>
    </source>
</evidence>
<evidence type="ECO:0000313" key="3">
    <source>
        <dbReference type="Proteomes" id="UP000076717"/>
    </source>
</evidence>
<protein>
    <submittedName>
        <fullName evidence="1">Uncharacterized protein</fullName>
    </submittedName>
</protein>
<reference evidence="4" key="2">
    <citation type="submission" date="2019-12" db="EMBL/GenBank/DDBJ databases">
        <title>Complete and draft genome sequences of new strains and members of some known species of the genus Rathayibacter isolated from plants.</title>
        <authorList>
            <person name="Tarlachkov S.V."/>
            <person name="Starodumova I.P."/>
            <person name="Dorofeeva L.V."/>
            <person name="Prisyazhnaya N.V."/>
            <person name="Leyn S."/>
            <person name="Zlamal J."/>
            <person name="Elan M."/>
            <person name="Osterman A.L."/>
            <person name="Nadler S."/>
            <person name="Subbotin S.A."/>
            <person name="Evtushenko L.I."/>
        </authorList>
    </citation>
    <scope>NUCLEOTIDE SEQUENCE [LARGE SCALE GENOMIC DNA]</scope>
    <source>
        <strain evidence="4">VKM Ac-2761</strain>
    </source>
</reference>
<dbReference type="Proteomes" id="UP000465031">
    <property type="component" value="Chromosome"/>
</dbReference>
<accession>A0A162GTE4</accession>
<keyword evidence="3" id="KW-1185">Reference proteome</keyword>
<dbReference type="EMBL" id="LIIN01000009">
    <property type="protein sequence ID" value="KZX22338.1"/>
    <property type="molecule type" value="Genomic_DNA"/>
</dbReference>
<dbReference type="RefSeq" id="WP_068208051.1">
    <property type="nucleotide sequence ID" value="NZ_CP047186.1"/>
</dbReference>
<evidence type="ECO:0000313" key="1">
    <source>
        <dbReference type="EMBL" id="KZX22338.1"/>
    </source>
</evidence>
<sequence>MDILTGAPVPLSGPAASELASVAVVIGGRQATPGEVEARSPHPEPGQVNVGERVRDVAALPVRRRAARAAP</sequence>
<organism evidence="1 3">
    <name type="scientific">Rathayibacter tanaceti</name>
    <dbReference type="NCBI Taxonomy" id="1671680"/>
    <lineage>
        <taxon>Bacteria</taxon>
        <taxon>Bacillati</taxon>
        <taxon>Actinomycetota</taxon>
        <taxon>Actinomycetes</taxon>
        <taxon>Micrococcales</taxon>
        <taxon>Microbacteriaceae</taxon>
        <taxon>Rathayibacter</taxon>
    </lineage>
</organism>
<dbReference type="Proteomes" id="UP000076717">
    <property type="component" value="Unassembled WGS sequence"/>
</dbReference>
<evidence type="ECO:0000313" key="2">
    <source>
        <dbReference type="EMBL" id="QHC54621.1"/>
    </source>
</evidence>
<gene>
    <name evidence="1" type="ORF">ACH61_00491</name>
    <name evidence="2" type="ORF">GSU10_02430</name>
</gene>
<reference evidence="1 3" key="1">
    <citation type="submission" date="2015-08" db="EMBL/GenBank/DDBJ databases">
        <title>Draft Genome Sequence of Rathayibacter sp. Strain VKM Ac-2596 Isolated from Leaf Gall Induced by Plant-Parasitic Nematodes.</title>
        <authorList>
            <person name="Vasilenko O.V."/>
            <person name="Starodumova I.P."/>
            <person name="Tarlachkov S.V."/>
            <person name="Dorofeeva L.V."/>
            <person name="Evtushenko L.I."/>
        </authorList>
    </citation>
    <scope>NUCLEOTIDE SEQUENCE [LARGE SCALE GENOMIC DNA]</scope>
    <source>
        <strain evidence="1 3">VKM Ac-2596</strain>
    </source>
</reference>
<dbReference type="KEGG" id="rte:GSU10_02430"/>
<reference evidence="2" key="3">
    <citation type="submission" date="2019-12" db="EMBL/GenBank/DDBJ databases">
        <title>Complete and Draft Genome Sequences of New Strains and Members of Some Known Species of the Genus Rathayibacter isolated from Plants.</title>
        <authorList>
            <person name="Tarlachkov S.V."/>
            <person name="Starodumova I.P."/>
            <person name="Dorofeeva L.V."/>
            <person name="Prisyazhnaya N.V."/>
            <person name="Leyn S.A."/>
            <person name="Zlamal J.E."/>
            <person name="Elane M.L."/>
            <person name="Osterman A.L."/>
            <person name="Nadler S.A."/>
            <person name="Subbotin S.A."/>
            <person name="Evtushenko L.I."/>
        </authorList>
    </citation>
    <scope>NUCLEOTIDE SEQUENCE</scope>
    <source>
        <strain evidence="2">VKM Ac-2761</strain>
    </source>
</reference>
<dbReference type="AlphaFoldDB" id="A0A162GTE4"/>
<proteinExistence type="predicted"/>